<evidence type="ECO:0000256" key="1">
    <source>
        <dbReference type="ARBA" id="ARBA00002868"/>
    </source>
</evidence>
<evidence type="ECO:0000256" key="6">
    <source>
        <dbReference type="SAM" id="MobiDB-lite"/>
    </source>
</evidence>
<keyword evidence="8" id="KW-1185">Reference proteome</keyword>
<gene>
    <name evidence="7" type="ORF">V5J35_003980</name>
</gene>
<evidence type="ECO:0000313" key="8">
    <source>
        <dbReference type="Proteomes" id="UP001549366"/>
    </source>
</evidence>
<dbReference type="Pfam" id="PF02620">
    <property type="entry name" value="YceD"/>
    <property type="match status" value="1"/>
</dbReference>
<evidence type="ECO:0000256" key="5">
    <source>
        <dbReference type="ARBA" id="ARBA00031841"/>
    </source>
</evidence>
<keyword evidence="4" id="KW-0690">Ribosome biogenesis</keyword>
<sequence length="221" mass="24512">MVTGISTGKPLDRTLLIAPYAVKPFDRGVTCAYYCALMIIGQLPKVFDPRKLARQGKQFEGSLALEQFGQLVDSLADDKGEVKVSLHFYMSEDHRVILEGTVSATLKMICQRCLDVADIQVTADLRLMGVLTDEQARALPEDFDPMMMGEEPVELVPLLEEELLLALPIVAYHPPEDCPAQTSFTTESEEEARAFAEQVEEEQKSSNPFSVLAKLKTDTTN</sequence>
<organism evidence="7 8">
    <name type="scientific">Endozoicomonas lisbonensis</name>
    <dbReference type="NCBI Taxonomy" id="3120522"/>
    <lineage>
        <taxon>Bacteria</taxon>
        <taxon>Pseudomonadati</taxon>
        <taxon>Pseudomonadota</taxon>
        <taxon>Gammaproteobacteria</taxon>
        <taxon>Oceanospirillales</taxon>
        <taxon>Endozoicomonadaceae</taxon>
        <taxon>Endozoicomonas</taxon>
    </lineage>
</organism>
<comment type="caution">
    <text evidence="7">The sequence shown here is derived from an EMBL/GenBank/DDBJ whole genome shotgun (WGS) entry which is preliminary data.</text>
</comment>
<dbReference type="Proteomes" id="UP001549366">
    <property type="component" value="Unassembled WGS sequence"/>
</dbReference>
<dbReference type="EMBL" id="JBEWTB010000002">
    <property type="protein sequence ID" value="MET4758788.1"/>
    <property type="molecule type" value="Genomic_DNA"/>
</dbReference>
<evidence type="ECO:0000256" key="4">
    <source>
        <dbReference type="ARBA" id="ARBA00022517"/>
    </source>
</evidence>
<evidence type="ECO:0000313" key="7">
    <source>
        <dbReference type="EMBL" id="MET4758788.1"/>
    </source>
</evidence>
<dbReference type="InterPro" id="IPR003772">
    <property type="entry name" value="YceD"/>
</dbReference>
<comment type="similarity">
    <text evidence="2">Belongs to the DUF177 domain family.</text>
</comment>
<name>A0ABV2SPF7_9GAMM</name>
<feature type="region of interest" description="Disordered" evidence="6">
    <location>
        <begin position="178"/>
        <end position="221"/>
    </location>
</feature>
<dbReference type="PANTHER" id="PTHR38099">
    <property type="entry name" value="LARGE RIBOSOMAL RNA SUBUNIT ACCUMULATION PROTEIN YCED"/>
    <property type="match status" value="1"/>
</dbReference>
<comment type="function">
    <text evidence="1">Plays a role in synthesis, processing and/or stability of 23S rRNA.</text>
</comment>
<protein>
    <recommendedName>
        <fullName evidence="3">Large ribosomal RNA subunit accumulation protein YceD</fullName>
    </recommendedName>
    <alternativeName>
        <fullName evidence="5">23S rRNA accumulation protein YceD</fullName>
    </alternativeName>
</protein>
<evidence type="ECO:0000256" key="2">
    <source>
        <dbReference type="ARBA" id="ARBA00010740"/>
    </source>
</evidence>
<evidence type="ECO:0000256" key="3">
    <source>
        <dbReference type="ARBA" id="ARBA00015716"/>
    </source>
</evidence>
<dbReference type="InterPro" id="IPR039255">
    <property type="entry name" value="YceD_bac"/>
</dbReference>
<proteinExistence type="inferred from homology"/>
<reference evidence="7 8" key="1">
    <citation type="submission" date="2024-06" db="EMBL/GenBank/DDBJ databases">
        <title>Genomic Encyclopedia of Type Strains, Phase V (KMG-V): Genome sequencing to study the core and pangenomes of soil and plant-associated prokaryotes.</title>
        <authorList>
            <person name="Whitman W."/>
        </authorList>
    </citation>
    <scope>NUCLEOTIDE SEQUENCE [LARGE SCALE GENOMIC DNA]</scope>
    <source>
        <strain evidence="7 8">NE40</strain>
    </source>
</reference>
<dbReference type="PANTHER" id="PTHR38099:SF1">
    <property type="entry name" value="LARGE RIBOSOMAL RNA SUBUNIT ACCUMULATION PROTEIN YCED"/>
    <property type="match status" value="1"/>
</dbReference>
<accession>A0ABV2SPF7</accession>